<name>A0A5B9BXG9_9CAUD</name>
<dbReference type="KEGG" id="vg:55607695"/>
<evidence type="ECO:0000313" key="1">
    <source>
        <dbReference type="EMBL" id="QED93030.1"/>
    </source>
</evidence>
<dbReference type="RefSeq" id="YP_009837505.1">
    <property type="nucleotide sequence ID" value="NC_048700.1"/>
</dbReference>
<evidence type="ECO:0000313" key="2">
    <source>
        <dbReference type="Proteomes" id="UP000241488"/>
    </source>
</evidence>
<accession>A0A5B9BXG9</accession>
<dbReference type="Proteomes" id="UP000241488">
    <property type="component" value="Segment"/>
</dbReference>
<dbReference type="InterPro" id="IPR055703">
    <property type="entry name" value="DUF7279"/>
</dbReference>
<dbReference type="EMBL" id="MG922974">
    <property type="protein sequence ID" value="QED93030.1"/>
    <property type="molecule type" value="Genomic_DNA"/>
</dbReference>
<protein>
    <submittedName>
        <fullName evidence="1">Uncharacterized protein</fullName>
    </submittedName>
</protein>
<sequence length="51" mass="6283">MQTTYSSKDGWESFISYRNVACYRMWGHVKPTKKQIRKFMKKLRVKIQRNQ</sequence>
<reference evidence="2" key="1">
    <citation type="submission" date="2018-02" db="EMBL/GenBank/DDBJ databases">
        <title>Complete genome of Klebsiella pneumoniae Podoviridae bacteriophage KP8.</title>
        <authorList>
            <person name="Bokovaya O."/>
            <person name="Tikunov A."/>
            <person name="Morozova V."/>
        </authorList>
    </citation>
    <scope>NUCLEOTIDE SEQUENCE [LARGE SCALE GENOMIC DNA]</scope>
</reference>
<dbReference type="GeneID" id="55607695"/>
<proteinExistence type="predicted"/>
<keyword evidence="2" id="KW-1185">Reference proteome</keyword>
<organism evidence="1 2">
    <name type="scientific">Klebsiella phage KP8</name>
    <dbReference type="NCBI Taxonomy" id="2099850"/>
    <lineage>
        <taxon>Viruses</taxon>
        <taxon>Duplodnaviria</taxon>
        <taxon>Heunggongvirae</taxon>
        <taxon>Uroviricota</taxon>
        <taxon>Caudoviricetes</taxon>
        <taxon>Schitoviridae</taxon>
        <taxon>Enquatrovirinae</taxon>
        <taxon>Kaypoctavirus</taxon>
        <taxon>Kaypoctavirus KP8</taxon>
    </lineage>
</organism>
<dbReference type="Pfam" id="PF23945">
    <property type="entry name" value="DUF7279"/>
    <property type="match status" value="1"/>
</dbReference>